<evidence type="ECO:0000256" key="2">
    <source>
        <dbReference type="ARBA" id="ARBA00023125"/>
    </source>
</evidence>
<dbReference type="Gene3D" id="1.10.1660.10">
    <property type="match status" value="1"/>
</dbReference>
<feature type="coiled-coil region" evidence="4">
    <location>
        <begin position="82"/>
        <end position="109"/>
    </location>
</feature>
<accession>A0A317C9L6</accession>
<dbReference type="Pfam" id="PF00376">
    <property type="entry name" value="MerR"/>
    <property type="match status" value="1"/>
</dbReference>
<dbReference type="PROSITE" id="PS50937">
    <property type="entry name" value="HTH_MERR_2"/>
    <property type="match status" value="1"/>
</dbReference>
<sequence>MRIGELSKQCGIPVETIRYYEKEGLIPAPPRSASGYREYSKASMSFLSFIQSAKAVGFSLKECRNLLSIFVTRDAHTCAEVKDLSEQKLEDLQTQMQALANMHQTLKAISDACCGGDESAANCAILNKFEGSET</sequence>
<keyword evidence="1" id="KW-0805">Transcription regulation</keyword>
<feature type="domain" description="HTH merR-type" evidence="5">
    <location>
        <begin position="1"/>
        <end position="69"/>
    </location>
</feature>
<proteinExistence type="predicted"/>
<protein>
    <submittedName>
        <fullName evidence="6">Zn(2+)-responsive transcriptional regulator</fullName>
    </submittedName>
</protein>
<evidence type="ECO:0000259" key="5">
    <source>
        <dbReference type="PROSITE" id="PS50937"/>
    </source>
</evidence>
<evidence type="ECO:0000256" key="1">
    <source>
        <dbReference type="ARBA" id="ARBA00023015"/>
    </source>
</evidence>
<dbReference type="PANTHER" id="PTHR30204:SF92">
    <property type="entry name" value="HTH-TYPE TRANSCRIPTIONAL REGULATOR ZNTR"/>
    <property type="match status" value="1"/>
</dbReference>
<evidence type="ECO:0000256" key="3">
    <source>
        <dbReference type="ARBA" id="ARBA00023163"/>
    </source>
</evidence>
<dbReference type="AlphaFoldDB" id="A0A317C9L6"/>
<dbReference type="RefSeq" id="WP_109823840.1">
    <property type="nucleotide sequence ID" value="NZ_QGKL01000035.1"/>
</dbReference>
<name>A0A317C9L6_9GAMM</name>
<dbReference type="InterPro" id="IPR000551">
    <property type="entry name" value="MerR-type_HTH_dom"/>
</dbReference>
<keyword evidence="3" id="KW-0804">Transcription</keyword>
<dbReference type="SMART" id="SM00422">
    <property type="entry name" value="HTH_MERR"/>
    <property type="match status" value="1"/>
</dbReference>
<reference evidence="6 7" key="1">
    <citation type="submission" date="2018-05" db="EMBL/GenBank/DDBJ databases">
        <title>Leucothrix arctica sp. nov., isolated from Arctic seawater.</title>
        <authorList>
            <person name="Choi A."/>
            <person name="Baek K."/>
        </authorList>
    </citation>
    <scope>NUCLEOTIDE SEQUENCE [LARGE SCALE GENOMIC DNA]</scope>
    <source>
        <strain evidence="6 7">IMCC9719</strain>
    </source>
</reference>
<evidence type="ECO:0000313" key="7">
    <source>
        <dbReference type="Proteomes" id="UP000245506"/>
    </source>
</evidence>
<gene>
    <name evidence="6" type="ORF">DKT75_12855</name>
</gene>
<dbReference type="CDD" id="cd04770">
    <property type="entry name" value="HTH_HMRTR"/>
    <property type="match status" value="1"/>
</dbReference>
<dbReference type="InterPro" id="IPR047057">
    <property type="entry name" value="MerR_fam"/>
</dbReference>
<dbReference type="Proteomes" id="UP000245506">
    <property type="component" value="Unassembled WGS sequence"/>
</dbReference>
<evidence type="ECO:0000313" key="6">
    <source>
        <dbReference type="EMBL" id="PWQ95228.1"/>
    </source>
</evidence>
<dbReference type="GO" id="GO:0003700">
    <property type="term" value="F:DNA-binding transcription factor activity"/>
    <property type="evidence" value="ECO:0007669"/>
    <property type="project" value="InterPro"/>
</dbReference>
<dbReference type="PRINTS" id="PR00040">
    <property type="entry name" value="HTHMERR"/>
</dbReference>
<organism evidence="6 7">
    <name type="scientific">Leucothrix arctica</name>
    <dbReference type="NCBI Taxonomy" id="1481894"/>
    <lineage>
        <taxon>Bacteria</taxon>
        <taxon>Pseudomonadati</taxon>
        <taxon>Pseudomonadota</taxon>
        <taxon>Gammaproteobacteria</taxon>
        <taxon>Thiotrichales</taxon>
        <taxon>Thiotrichaceae</taxon>
        <taxon>Leucothrix</taxon>
    </lineage>
</organism>
<dbReference type="InterPro" id="IPR009061">
    <property type="entry name" value="DNA-bd_dom_put_sf"/>
</dbReference>
<keyword evidence="4" id="KW-0175">Coiled coil</keyword>
<evidence type="ECO:0000256" key="4">
    <source>
        <dbReference type="SAM" id="Coils"/>
    </source>
</evidence>
<dbReference type="OrthoDB" id="9808480at2"/>
<dbReference type="PANTHER" id="PTHR30204">
    <property type="entry name" value="REDOX-CYCLING DRUG-SENSING TRANSCRIPTIONAL ACTIVATOR SOXR"/>
    <property type="match status" value="1"/>
</dbReference>
<comment type="caution">
    <text evidence="6">The sequence shown here is derived from an EMBL/GenBank/DDBJ whole genome shotgun (WGS) entry which is preliminary data.</text>
</comment>
<dbReference type="NCBIfam" id="NF007069">
    <property type="entry name" value="PRK09514.1"/>
    <property type="match status" value="1"/>
</dbReference>
<dbReference type="GO" id="GO:0003677">
    <property type="term" value="F:DNA binding"/>
    <property type="evidence" value="ECO:0007669"/>
    <property type="project" value="UniProtKB-KW"/>
</dbReference>
<keyword evidence="2" id="KW-0238">DNA-binding</keyword>
<dbReference type="InterPro" id="IPR015358">
    <property type="entry name" value="Tscrpt_reg_MerR_DNA-bd"/>
</dbReference>
<dbReference type="EMBL" id="QGKL01000035">
    <property type="protein sequence ID" value="PWQ95228.1"/>
    <property type="molecule type" value="Genomic_DNA"/>
</dbReference>
<dbReference type="SUPFAM" id="SSF46955">
    <property type="entry name" value="Putative DNA-binding domain"/>
    <property type="match status" value="1"/>
</dbReference>
<dbReference type="Pfam" id="PF09278">
    <property type="entry name" value="MerR-DNA-bind"/>
    <property type="match status" value="1"/>
</dbReference>
<keyword evidence="7" id="KW-1185">Reference proteome</keyword>